<name>A0ABV2BTR1_9GAMM</name>
<keyword evidence="2" id="KW-1185">Reference proteome</keyword>
<evidence type="ECO:0000313" key="2">
    <source>
        <dbReference type="Proteomes" id="UP001548189"/>
    </source>
</evidence>
<evidence type="ECO:0000313" key="1">
    <source>
        <dbReference type="EMBL" id="MET1255315.1"/>
    </source>
</evidence>
<dbReference type="InterPro" id="IPR041018">
    <property type="entry name" value="ADPRTs_Tse2"/>
</dbReference>
<organism evidence="1 2">
    <name type="scientific">Aliikangiella maris</name>
    <dbReference type="NCBI Taxonomy" id="3162458"/>
    <lineage>
        <taxon>Bacteria</taxon>
        <taxon>Pseudomonadati</taxon>
        <taxon>Pseudomonadota</taxon>
        <taxon>Gammaproteobacteria</taxon>
        <taxon>Oceanospirillales</taxon>
        <taxon>Pleioneaceae</taxon>
        <taxon>Aliikangiella</taxon>
    </lineage>
</organism>
<accession>A0ABV2BTR1</accession>
<dbReference type="Pfam" id="PF18648">
    <property type="entry name" value="ADPRTs_Tse2"/>
    <property type="match status" value="1"/>
</dbReference>
<gene>
    <name evidence="1" type="ORF">ABVT43_09280</name>
</gene>
<dbReference type="EMBL" id="JBEVCJ010000008">
    <property type="protein sequence ID" value="MET1255315.1"/>
    <property type="molecule type" value="Genomic_DNA"/>
</dbReference>
<sequence length="158" mass="18015">MKTIENLLISKGQLDRIYVGSLTLFLWRSLHKNSNSKNPLYPDFEEREIRSGVLRAPDVEVVKSENGVEIVKSLLGQGTSLFDRTGAFGDVSWTYFEIPEGTEIPVGLIITKDSYNKRFNATHYSISPNHDMPKTQFIRLLDQLARNAESRKRKLSNV</sequence>
<proteinExistence type="predicted"/>
<protein>
    <submittedName>
        <fullName evidence="1">Uncharacterized protein</fullName>
    </submittedName>
</protein>
<comment type="caution">
    <text evidence="1">The sequence shown here is derived from an EMBL/GenBank/DDBJ whole genome shotgun (WGS) entry which is preliminary data.</text>
</comment>
<dbReference type="Proteomes" id="UP001548189">
    <property type="component" value="Unassembled WGS sequence"/>
</dbReference>
<reference evidence="1 2" key="1">
    <citation type="submission" date="2024-06" db="EMBL/GenBank/DDBJ databases">
        <authorList>
            <person name="Li F."/>
        </authorList>
    </citation>
    <scope>NUCLEOTIDE SEQUENCE [LARGE SCALE GENOMIC DNA]</scope>
    <source>
        <strain evidence="1 2">GXAS 311</strain>
    </source>
</reference>